<dbReference type="GO" id="GO:0051539">
    <property type="term" value="F:4 iron, 4 sulfur cluster binding"/>
    <property type="evidence" value="ECO:0007669"/>
    <property type="project" value="UniProtKB-KW"/>
</dbReference>
<organism evidence="15 16">
    <name type="scientific">Xylanimonas oleitrophica</name>
    <dbReference type="NCBI Taxonomy" id="2607479"/>
    <lineage>
        <taxon>Bacteria</taxon>
        <taxon>Bacillati</taxon>
        <taxon>Actinomycetota</taxon>
        <taxon>Actinomycetes</taxon>
        <taxon>Micrococcales</taxon>
        <taxon>Promicromonosporaceae</taxon>
        <taxon>Xylanimonas</taxon>
    </lineage>
</organism>
<comment type="pathway">
    <text evidence="1">Carbohydrate metabolism; tricarboxylic acid cycle.</text>
</comment>
<dbReference type="Gene3D" id="3.10.20.30">
    <property type="match status" value="1"/>
</dbReference>
<dbReference type="SUPFAM" id="SSF46548">
    <property type="entry name" value="alpha-helical ferredoxin"/>
    <property type="match status" value="1"/>
</dbReference>
<dbReference type="PROSITE" id="PS51085">
    <property type="entry name" value="2FE2S_FER_2"/>
    <property type="match status" value="1"/>
</dbReference>
<dbReference type="GO" id="GO:0022904">
    <property type="term" value="P:respiratory electron transport chain"/>
    <property type="evidence" value="ECO:0007669"/>
    <property type="project" value="TreeGrafter"/>
</dbReference>
<dbReference type="InterPro" id="IPR006058">
    <property type="entry name" value="2Fe2S_fd_BS"/>
</dbReference>
<evidence type="ECO:0000259" key="14">
    <source>
        <dbReference type="PROSITE" id="PS51379"/>
    </source>
</evidence>
<dbReference type="GO" id="GO:0051537">
    <property type="term" value="F:2 iron, 2 sulfur cluster binding"/>
    <property type="evidence" value="ECO:0007669"/>
    <property type="project" value="UniProtKB-KW"/>
</dbReference>
<dbReference type="InterPro" id="IPR009051">
    <property type="entry name" value="Helical_ferredxn"/>
</dbReference>
<keyword evidence="7" id="KW-0560">Oxidoreductase</keyword>
<dbReference type="GO" id="GO:0006099">
    <property type="term" value="P:tricarboxylic acid cycle"/>
    <property type="evidence" value="ECO:0007669"/>
    <property type="project" value="UniProtKB-KW"/>
</dbReference>
<keyword evidence="6 11" id="KW-0479">Metal-binding</keyword>
<keyword evidence="16" id="KW-1185">Reference proteome</keyword>
<dbReference type="GO" id="GO:0008177">
    <property type="term" value="F:succinate dehydrogenase (quinone) activity"/>
    <property type="evidence" value="ECO:0007669"/>
    <property type="project" value="UniProtKB-EC"/>
</dbReference>
<evidence type="ECO:0000313" key="15">
    <source>
        <dbReference type="EMBL" id="PZR51710.1"/>
    </source>
</evidence>
<dbReference type="PROSITE" id="PS00198">
    <property type="entry name" value="4FE4S_FER_1"/>
    <property type="match status" value="1"/>
</dbReference>
<keyword evidence="4" id="KW-0816">Tricarboxylic acid cycle</keyword>
<dbReference type="EC" id="1.3.5.1" evidence="11"/>
<feature type="compositionally biased region" description="Low complexity" evidence="12">
    <location>
        <begin position="130"/>
        <end position="147"/>
    </location>
</feature>
<accession>A0A2W5WKI6</accession>
<dbReference type="AlphaFoldDB" id="A0A2W5WKI6"/>
<evidence type="ECO:0000259" key="13">
    <source>
        <dbReference type="PROSITE" id="PS51085"/>
    </source>
</evidence>
<dbReference type="InterPro" id="IPR017896">
    <property type="entry name" value="4Fe4S_Fe-S-bd"/>
</dbReference>
<feature type="region of interest" description="Disordered" evidence="12">
    <location>
        <begin position="130"/>
        <end position="158"/>
    </location>
</feature>
<dbReference type="GO" id="GO:0046872">
    <property type="term" value="F:metal ion binding"/>
    <property type="evidence" value="ECO:0007669"/>
    <property type="project" value="UniProtKB-KW"/>
</dbReference>
<evidence type="ECO:0000256" key="12">
    <source>
        <dbReference type="SAM" id="MobiDB-lite"/>
    </source>
</evidence>
<feature type="domain" description="4Fe-4S ferredoxin-type" evidence="14">
    <location>
        <begin position="198"/>
        <end position="229"/>
    </location>
</feature>
<dbReference type="InterPro" id="IPR012675">
    <property type="entry name" value="Beta-grasp_dom_sf"/>
</dbReference>
<comment type="caution">
    <text evidence="15">The sequence shown here is derived from an EMBL/GenBank/DDBJ whole genome shotgun (WGS) entry which is preliminary data.</text>
</comment>
<protein>
    <recommendedName>
        <fullName evidence="11">Fumarate reductase iron-sulfur subunit</fullName>
        <ecNumber evidence="11">1.3.5.1</ecNumber>
    </recommendedName>
</protein>
<evidence type="ECO:0000256" key="5">
    <source>
        <dbReference type="ARBA" id="ARBA00022714"/>
    </source>
</evidence>
<dbReference type="PROSITE" id="PS51379">
    <property type="entry name" value="4FE4S_FER_2"/>
    <property type="match status" value="1"/>
</dbReference>
<dbReference type="InterPro" id="IPR017900">
    <property type="entry name" value="4Fe4S_Fe_S_CS"/>
</dbReference>
<dbReference type="InterPro" id="IPR004489">
    <property type="entry name" value="Succ_DH/fum_Rdtase_Fe-S"/>
</dbReference>
<dbReference type="RefSeq" id="WP_111252106.1">
    <property type="nucleotide sequence ID" value="NZ_QKWH01000017.1"/>
</dbReference>
<evidence type="ECO:0000256" key="10">
    <source>
        <dbReference type="ARBA" id="ARBA00023291"/>
    </source>
</evidence>
<feature type="region of interest" description="Disordered" evidence="12">
    <location>
        <begin position="1"/>
        <end position="27"/>
    </location>
</feature>
<dbReference type="EMBL" id="QKWH01000017">
    <property type="protein sequence ID" value="PZR51710.1"/>
    <property type="molecule type" value="Genomic_DNA"/>
</dbReference>
<evidence type="ECO:0000256" key="3">
    <source>
        <dbReference type="ARBA" id="ARBA00022485"/>
    </source>
</evidence>
<dbReference type="CDD" id="cd00207">
    <property type="entry name" value="fer2"/>
    <property type="match status" value="1"/>
</dbReference>
<dbReference type="GO" id="GO:0051538">
    <property type="term" value="F:3 iron, 4 sulfur cluster binding"/>
    <property type="evidence" value="ECO:0007669"/>
    <property type="project" value="UniProtKB-KW"/>
</dbReference>
<comment type="catalytic activity">
    <reaction evidence="11">
        <text>a menaquinone + succinate = a menaquinol + fumarate</text>
        <dbReference type="Rhea" id="RHEA:27834"/>
        <dbReference type="Rhea" id="RHEA-COMP:9537"/>
        <dbReference type="Rhea" id="RHEA-COMP:9539"/>
        <dbReference type="ChEBI" id="CHEBI:16374"/>
        <dbReference type="ChEBI" id="CHEBI:18151"/>
        <dbReference type="ChEBI" id="CHEBI:29806"/>
        <dbReference type="ChEBI" id="CHEBI:30031"/>
        <dbReference type="EC" id="1.3.5.1"/>
    </reaction>
</comment>
<evidence type="ECO:0000256" key="6">
    <source>
        <dbReference type="ARBA" id="ARBA00022723"/>
    </source>
</evidence>
<reference evidence="15 16" key="1">
    <citation type="submission" date="2018-06" db="EMBL/GenBank/DDBJ databases">
        <title>Whole genome sequencing of a novel hydrocarbon degrading bacterial strain, PW21 isolated from oil contaminated produced water sample.</title>
        <authorList>
            <person name="Nagkirti P."/>
            <person name="Shaikh A."/>
            <person name="Gowdaman V."/>
            <person name="Engineer A.E."/>
            <person name="Dagar S."/>
            <person name="Dhakephalkar P.K."/>
        </authorList>
    </citation>
    <scope>NUCLEOTIDE SEQUENCE [LARGE SCALE GENOMIC DNA]</scope>
    <source>
        <strain evidence="15 16">PW21</strain>
    </source>
</reference>
<evidence type="ECO:0000256" key="8">
    <source>
        <dbReference type="ARBA" id="ARBA00023004"/>
    </source>
</evidence>
<dbReference type="InterPro" id="IPR001041">
    <property type="entry name" value="2Fe-2S_ferredoxin-type"/>
</dbReference>
<dbReference type="InterPro" id="IPR036010">
    <property type="entry name" value="2Fe-2S_ferredoxin-like_sf"/>
</dbReference>
<evidence type="ECO:0000256" key="4">
    <source>
        <dbReference type="ARBA" id="ARBA00022532"/>
    </source>
</evidence>
<dbReference type="InterPro" id="IPR050573">
    <property type="entry name" value="SDH/FRD_Iron-Sulfur"/>
</dbReference>
<keyword evidence="10 11" id="KW-0003">3Fe-4S</keyword>
<dbReference type="PANTHER" id="PTHR11921:SF29">
    <property type="entry name" value="SUCCINATE DEHYDROGENASE [UBIQUINONE] IRON-SULFUR SUBUNIT, MITOCHONDRIAL"/>
    <property type="match status" value="1"/>
</dbReference>
<keyword evidence="8 11" id="KW-0408">Iron</keyword>
<comment type="cofactor">
    <cofactor evidence="11">
        <name>[3Fe-4S] cluster</name>
        <dbReference type="ChEBI" id="CHEBI:21137"/>
    </cofactor>
    <text evidence="11">Binds 1 [3Fe-4S] cluster.</text>
</comment>
<evidence type="ECO:0000256" key="1">
    <source>
        <dbReference type="ARBA" id="ARBA00005163"/>
    </source>
</evidence>
<keyword evidence="9 11" id="KW-0411">Iron-sulfur</keyword>
<comment type="similarity">
    <text evidence="2 11">Belongs to the succinate dehydrogenase/fumarate reductase iron-sulfur protein family.</text>
</comment>
<evidence type="ECO:0000256" key="2">
    <source>
        <dbReference type="ARBA" id="ARBA00009433"/>
    </source>
</evidence>
<evidence type="ECO:0000256" key="11">
    <source>
        <dbReference type="RuleBase" id="RU361237"/>
    </source>
</evidence>
<evidence type="ECO:0000313" key="16">
    <source>
        <dbReference type="Proteomes" id="UP000248783"/>
    </source>
</evidence>
<feature type="domain" description="2Fe-2S ferredoxin-type" evidence="13">
    <location>
        <begin position="12"/>
        <end position="101"/>
    </location>
</feature>
<keyword evidence="3 11" id="KW-0004">4Fe-4S</keyword>
<dbReference type="Pfam" id="PF13183">
    <property type="entry name" value="Fer4_8"/>
    <property type="match status" value="1"/>
</dbReference>
<name>A0A2W5WKI6_9MICO</name>
<gene>
    <name evidence="15" type="ORF">DNL40_15190</name>
</gene>
<dbReference type="Proteomes" id="UP000248783">
    <property type="component" value="Unassembled WGS sequence"/>
</dbReference>
<dbReference type="PANTHER" id="PTHR11921">
    <property type="entry name" value="SUCCINATE DEHYDROGENASE IRON-SULFUR PROTEIN"/>
    <property type="match status" value="1"/>
</dbReference>
<sequence length="294" mass="30424">MSENPADGAPTVRVTVTRQEPGQEPRDETFEVPYTDRTSVLDALDWIKDHVDPSLTFRWSCRMAVCGSCGVMVNGRPVLGCETFVSGYRTSGITVGPLAHAEVQRDLVVDTDGFLDRLRSLSPWLVPGGEAATQSAPAAGSSPQGADADADADAGADAVADAGSVQGADAHVGGAPAAPVGVPALDLLAVHSQTPGEVDAYRGFAQCIDCMLCYAACPVLDAVPGFVGPAAIATARRWDTDSRDGGDALRMAAMAENEEGIWPCAQIGACTRACPKGVDPARAIRDAQRIAMGG</sequence>
<proteinExistence type="inferred from homology"/>
<dbReference type="Pfam" id="PF13085">
    <property type="entry name" value="Fer2_3"/>
    <property type="match status" value="1"/>
</dbReference>
<evidence type="ECO:0000256" key="7">
    <source>
        <dbReference type="ARBA" id="ARBA00023002"/>
    </source>
</evidence>
<dbReference type="GO" id="GO:0009055">
    <property type="term" value="F:electron transfer activity"/>
    <property type="evidence" value="ECO:0007669"/>
    <property type="project" value="InterPro"/>
</dbReference>
<dbReference type="PROSITE" id="PS00197">
    <property type="entry name" value="2FE2S_FER_1"/>
    <property type="match status" value="1"/>
</dbReference>
<dbReference type="InterPro" id="IPR025192">
    <property type="entry name" value="Succ_DH/fum_Rdtase_N"/>
</dbReference>
<dbReference type="NCBIfam" id="TIGR00384">
    <property type="entry name" value="dhsB"/>
    <property type="match status" value="2"/>
</dbReference>
<evidence type="ECO:0000256" key="9">
    <source>
        <dbReference type="ARBA" id="ARBA00023014"/>
    </source>
</evidence>
<comment type="cofactor">
    <cofactor evidence="11">
        <name>[4Fe-4S] cluster</name>
        <dbReference type="ChEBI" id="CHEBI:49883"/>
    </cofactor>
    <text evidence="11">Binds 1 [4Fe-4S] cluster.</text>
</comment>
<dbReference type="Gene3D" id="1.10.1060.10">
    <property type="entry name" value="Alpha-helical ferredoxin"/>
    <property type="match status" value="1"/>
</dbReference>
<keyword evidence="5 11" id="KW-0001">2Fe-2S</keyword>
<dbReference type="SUPFAM" id="SSF54292">
    <property type="entry name" value="2Fe-2S ferredoxin-like"/>
    <property type="match status" value="1"/>
</dbReference>
<comment type="cofactor">
    <cofactor evidence="11">
        <name>[2Fe-2S] cluster</name>
        <dbReference type="ChEBI" id="CHEBI:190135"/>
    </cofactor>
    <text evidence="11">Binds 1 [2Fe-2S] cluster.</text>
</comment>